<dbReference type="AlphaFoldDB" id="A0A9P4UID7"/>
<keyword evidence="2" id="KW-1185">Reference proteome</keyword>
<name>A0A9P4UID7_9PLEO</name>
<protein>
    <submittedName>
        <fullName evidence="1">Uncharacterized protein</fullName>
    </submittedName>
</protein>
<organism evidence="1 2">
    <name type="scientific">Karstenula rhodostoma CBS 690.94</name>
    <dbReference type="NCBI Taxonomy" id="1392251"/>
    <lineage>
        <taxon>Eukaryota</taxon>
        <taxon>Fungi</taxon>
        <taxon>Dikarya</taxon>
        <taxon>Ascomycota</taxon>
        <taxon>Pezizomycotina</taxon>
        <taxon>Dothideomycetes</taxon>
        <taxon>Pleosporomycetidae</taxon>
        <taxon>Pleosporales</taxon>
        <taxon>Massarineae</taxon>
        <taxon>Didymosphaeriaceae</taxon>
        <taxon>Karstenula</taxon>
    </lineage>
</organism>
<evidence type="ECO:0000313" key="1">
    <source>
        <dbReference type="EMBL" id="KAF2450533.1"/>
    </source>
</evidence>
<proteinExistence type="predicted"/>
<accession>A0A9P4UID7</accession>
<gene>
    <name evidence="1" type="ORF">P171DRAFT_439164</name>
</gene>
<reference evidence="1" key="1">
    <citation type="journal article" date="2020" name="Stud. Mycol.">
        <title>101 Dothideomycetes genomes: a test case for predicting lifestyles and emergence of pathogens.</title>
        <authorList>
            <person name="Haridas S."/>
            <person name="Albert R."/>
            <person name="Binder M."/>
            <person name="Bloem J."/>
            <person name="Labutti K."/>
            <person name="Salamov A."/>
            <person name="Andreopoulos B."/>
            <person name="Baker S."/>
            <person name="Barry K."/>
            <person name="Bills G."/>
            <person name="Bluhm B."/>
            <person name="Cannon C."/>
            <person name="Castanera R."/>
            <person name="Culley D."/>
            <person name="Daum C."/>
            <person name="Ezra D."/>
            <person name="Gonzalez J."/>
            <person name="Henrissat B."/>
            <person name="Kuo A."/>
            <person name="Liang C."/>
            <person name="Lipzen A."/>
            <person name="Lutzoni F."/>
            <person name="Magnuson J."/>
            <person name="Mondo S."/>
            <person name="Nolan M."/>
            <person name="Ohm R."/>
            <person name="Pangilinan J."/>
            <person name="Park H.-J."/>
            <person name="Ramirez L."/>
            <person name="Alfaro M."/>
            <person name="Sun H."/>
            <person name="Tritt A."/>
            <person name="Yoshinaga Y."/>
            <person name="Zwiers L.-H."/>
            <person name="Turgeon B."/>
            <person name="Goodwin S."/>
            <person name="Spatafora J."/>
            <person name="Crous P."/>
            <person name="Grigoriev I."/>
        </authorList>
    </citation>
    <scope>NUCLEOTIDE SEQUENCE</scope>
    <source>
        <strain evidence="1">CBS 690.94</strain>
    </source>
</reference>
<dbReference type="EMBL" id="MU001493">
    <property type="protein sequence ID" value="KAF2450533.1"/>
    <property type="molecule type" value="Genomic_DNA"/>
</dbReference>
<sequence length="252" mass="27608">MQASGICIRRLAGFHAHVHWTVTLPSDVLCWPGQRASHFTLSTEYNSGPGTRARSCFHIGQQRSTSQSPAHSAPAMLLQHHIIRPASYPQQPHRSDLSSNSVNDAGAQLRATRPPHRASTMHMYHQLNVFQMLRPNEANDDTAAPRSKRQFAEIRLSSPPKACLQISVVGPSTSRLLLSCGPLIESNLYRANCRATPLSRGSPTKRIQISQRDLSPNMAISLTSLSLSKDKSNLANFAITETGVTGETLTVQ</sequence>
<evidence type="ECO:0000313" key="2">
    <source>
        <dbReference type="Proteomes" id="UP000799764"/>
    </source>
</evidence>
<comment type="caution">
    <text evidence="1">The sequence shown here is derived from an EMBL/GenBank/DDBJ whole genome shotgun (WGS) entry which is preliminary data.</text>
</comment>
<dbReference type="Proteomes" id="UP000799764">
    <property type="component" value="Unassembled WGS sequence"/>
</dbReference>